<dbReference type="AlphaFoldDB" id="A0A6M3Y3G6"/>
<protein>
    <recommendedName>
        <fullName evidence="1">ART-PolyVal-like domain-containing protein</fullName>
    </recommendedName>
</protein>
<dbReference type="EMBL" id="MT141521">
    <property type="protein sequence ID" value="QJA64540.1"/>
    <property type="molecule type" value="Genomic_DNA"/>
</dbReference>
<proteinExistence type="predicted"/>
<evidence type="ECO:0000313" key="3">
    <source>
        <dbReference type="EMBL" id="QJI04767.1"/>
    </source>
</evidence>
<evidence type="ECO:0000313" key="2">
    <source>
        <dbReference type="EMBL" id="QJA64540.1"/>
    </source>
</evidence>
<evidence type="ECO:0000259" key="1">
    <source>
        <dbReference type="Pfam" id="PF18760"/>
    </source>
</evidence>
<accession>A0A6M3Y3G6</accession>
<gene>
    <name evidence="3" type="ORF">MM415A00115_0002</name>
    <name evidence="2" type="ORF">MM415B00490_0038</name>
</gene>
<dbReference type="InterPro" id="IPR049522">
    <property type="entry name" value="ART-PolyVal_dom"/>
</dbReference>
<sequence>MAIKSLRDIQLTEEDRQQIKTPTGLTSIATENKQAPKKAGGMGILSGLANLSDKTIGAMSRGVTSLVQTAAKPVLRTLVAPVAVAESLGAGIGSGFKDTEAMMRPFEEGVDLGPLGTYVPVGTQGETFGDFATDVVGTGIEVGATLMPVGKGATLAKGLIGKQFLKGLATGVKYGAPAGAGFEFGASIRDRAGLLETAGRTGLGAAGGALFGGLSMGMIPLAGKVWRGAPKRFQAVQGGGMKELVSSKSRATISRPFKKVGAMAEESAEKSAKVAQMSSIEQEAVGTGLDVDFTKSISESAKSGNRGAFTEMMDIAEAKSGDMFNKELIEQVPGRGILDRAKFVISKRDQAGKKIGQLVESVGKKTSDVTEEIVSFRKDLANFGIQVKADGSLRSTGRLAGADVAMIEKMYNLVRSNDEGQVLRSVKQIQQIRQRLFDEFDLAKGPTGDPTYTAAVDRLGDKLHSYLINGINRVDERYGVLAKEYATTSKSLGSLAKLMNYKGRLQNITTKDLKAGEISRRMAGNAADKTLTVLSDLESVAVNLGYDLKDNIYDQVIFATALRRMYGLGQPNAIEGAITQGISQTALDLGRGRVAGTLIKGIDAIIAPNKKLQQKALRKLLNEAIETIEETAPKITDELMETVEETLPKGKGVAPSKAATESAKSVDKALLKEAKKYKTADEFIEAQGEPVYHGSNSGPLEKFDNKKGGAFFTDDYADATGYAGGPDNVYEGYLHFKKPLIIDAKGAKWDNLNTKFGKTTQEIVGNAEKSGYDGVTFKNIVDNIMDTEGVGESTVHFAIKPEDAFVNESQLTDIWKQAQKGEAPVKAATETIEKVTLIDDFNLRESGISPFYKNVELKSVKAFSKSSNQSRVGEKFGIKFELGDFGKNAIKRKIKKADRFEEKELEETIEYIKNGYRASSDEKNYRFDNVAWLSEMPNGEKRIIYTRKNKNGNEEILNWHILNEEMEKKYITTLENNGSFLIK</sequence>
<feature type="domain" description="ART-PolyVal-like" evidence="1">
    <location>
        <begin position="687"/>
        <end position="782"/>
    </location>
</feature>
<reference evidence="3" key="1">
    <citation type="submission" date="2020-03" db="EMBL/GenBank/DDBJ databases">
        <title>The deep terrestrial virosphere.</title>
        <authorList>
            <person name="Holmfeldt K."/>
            <person name="Nilsson E."/>
            <person name="Simone D."/>
            <person name="Lopez-Fernandez M."/>
            <person name="Wu X."/>
            <person name="de Brujin I."/>
            <person name="Lundin D."/>
            <person name="Andersson A."/>
            <person name="Bertilsson S."/>
            <person name="Dopson M."/>
        </authorList>
    </citation>
    <scope>NUCLEOTIDE SEQUENCE</scope>
    <source>
        <strain evidence="3">MM415A00115</strain>
        <strain evidence="2">MM415B00490</strain>
    </source>
</reference>
<dbReference type="Pfam" id="PF18760">
    <property type="entry name" value="ART-PolyVal"/>
    <property type="match status" value="1"/>
</dbReference>
<organism evidence="3">
    <name type="scientific">viral metagenome</name>
    <dbReference type="NCBI Taxonomy" id="1070528"/>
    <lineage>
        <taxon>unclassified sequences</taxon>
        <taxon>metagenomes</taxon>
        <taxon>organismal metagenomes</taxon>
    </lineage>
</organism>
<dbReference type="EMBL" id="MT145190">
    <property type="protein sequence ID" value="QJI04767.1"/>
    <property type="molecule type" value="Genomic_DNA"/>
</dbReference>
<name>A0A6M3Y3G6_9ZZZZ</name>